<feature type="transmembrane region" description="Helical" evidence="2">
    <location>
        <begin position="20"/>
        <end position="38"/>
    </location>
</feature>
<dbReference type="WBParaSite" id="L893_g1736.t1">
    <property type="protein sequence ID" value="L893_g1736.t1"/>
    <property type="gene ID" value="L893_g1736"/>
</dbReference>
<feature type="compositionally biased region" description="Basic and acidic residues" evidence="1">
    <location>
        <begin position="503"/>
        <end position="516"/>
    </location>
</feature>
<evidence type="ECO:0000256" key="1">
    <source>
        <dbReference type="SAM" id="MobiDB-lite"/>
    </source>
</evidence>
<organism evidence="3 4">
    <name type="scientific">Steinernema glaseri</name>
    <dbReference type="NCBI Taxonomy" id="37863"/>
    <lineage>
        <taxon>Eukaryota</taxon>
        <taxon>Metazoa</taxon>
        <taxon>Ecdysozoa</taxon>
        <taxon>Nematoda</taxon>
        <taxon>Chromadorea</taxon>
        <taxon>Rhabditida</taxon>
        <taxon>Tylenchina</taxon>
        <taxon>Panagrolaimomorpha</taxon>
        <taxon>Strongyloidoidea</taxon>
        <taxon>Steinernematidae</taxon>
        <taxon>Steinernema</taxon>
    </lineage>
</organism>
<feature type="transmembrane region" description="Helical" evidence="2">
    <location>
        <begin position="174"/>
        <end position="196"/>
    </location>
</feature>
<feature type="compositionally biased region" description="Basic residues" evidence="1">
    <location>
        <begin position="375"/>
        <end position="385"/>
    </location>
</feature>
<feature type="transmembrane region" description="Helical" evidence="2">
    <location>
        <begin position="45"/>
        <end position="63"/>
    </location>
</feature>
<proteinExistence type="predicted"/>
<keyword evidence="2" id="KW-1133">Transmembrane helix</keyword>
<keyword evidence="2" id="KW-0812">Transmembrane</keyword>
<feature type="transmembrane region" description="Helical" evidence="2">
    <location>
        <begin position="273"/>
        <end position="294"/>
    </location>
</feature>
<protein>
    <submittedName>
        <fullName evidence="4">G_PROTEIN_RECEP_F1_2 domain-containing protein</fullName>
    </submittedName>
</protein>
<feature type="region of interest" description="Disordered" evidence="1">
    <location>
        <begin position="411"/>
        <end position="542"/>
    </location>
</feature>
<accession>A0A1I7YKJ3</accession>
<evidence type="ECO:0000313" key="4">
    <source>
        <dbReference type="WBParaSite" id="L893_g1736.t1"/>
    </source>
</evidence>
<feature type="transmembrane region" description="Helical" evidence="2">
    <location>
        <begin position="134"/>
        <end position="154"/>
    </location>
</feature>
<dbReference type="Proteomes" id="UP000095287">
    <property type="component" value="Unplaced"/>
</dbReference>
<name>A0A1I7YKJ3_9BILA</name>
<keyword evidence="3" id="KW-1185">Reference proteome</keyword>
<reference evidence="4" key="1">
    <citation type="submission" date="2016-11" db="UniProtKB">
        <authorList>
            <consortium name="WormBaseParasite"/>
        </authorList>
    </citation>
    <scope>IDENTIFICATION</scope>
</reference>
<dbReference type="AlphaFoldDB" id="A0A1I7YKJ3"/>
<feature type="transmembrane region" description="Helical" evidence="2">
    <location>
        <begin position="217"/>
        <end position="239"/>
    </location>
</feature>
<sequence length="570" mass="65131">MGHEHHVFEDVEAYMKYLKLFVQYADLVLAAFIIFLSVKYVRQSLIRTYTVNICVAGLIVSVYKVTRDNIDPLLEPLLPDSNKLGNLIDSLFHVSMLFPALVLHEVQGTLLIVMTYLVFSKPLKYRDVFSKRNVRISFILGNIFSVILALAMYIEEVSILHTLKVIQIHDMVRFVLECSMIAVMFTFYFKTLHVLVFKREVSTKASSETYRRNRDSLRAVLIYCTPPNVFLVLGVSASVCSMLDTQRLSVITETTRLAHGQSNILMYLQKNTIMARLFISTICALTAFPQYRLAMRQFLRALRLPVRKEHISVIKLFASRSDDTENPIRVIQLDMNSRRVELPTEAPSFLDKSIAASEPAKPSSTAAEKNVRRDGRYKHGSINKRRAVHEEMARLTISEVPVNVMKRVHRGRPYKGISAKTPARRKGPAKGISVQNPARPKAPTFSVFRDIPSQTDSPNEKEAEEEQCPPMEKAELHDEAEEEEYPPMEKAELHDVFGGSEPKPWHDSECVPKQSDDAQSNKSEESDMEHEEYPPIDTALRRSDNWDGMMDIMELRTQFDMLNQLTSLTN</sequence>
<keyword evidence="2" id="KW-0472">Membrane</keyword>
<evidence type="ECO:0000313" key="3">
    <source>
        <dbReference type="Proteomes" id="UP000095287"/>
    </source>
</evidence>
<evidence type="ECO:0000256" key="2">
    <source>
        <dbReference type="SAM" id="Phobius"/>
    </source>
</evidence>
<feature type="transmembrane region" description="Helical" evidence="2">
    <location>
        <begin position="96"/>
        <end position="119"/>
    </location>
</feature>
<feature type="region of interest" description="Disordered" evidence="1">
    <location>
        <begin position="351"/>
        <end position="385"/>
    </location>
</feature>